<evidence type="ECO:0000256" key="5">
    <source>
        <dbReference type="SAM" id="SignalP"/>
    </source>
</evidence>
<feature type="signal peptide" evidence="5">
    <location>
        <begin position="1"/>
        <end position="26"/>
    </location>
</feature>
<name>A0A512HF79_9HYPH</name>
<dbReference type="InterPro" id="IPR036909">
    <property type="entry name" value="Cyt_c-like_dom_sf"/>
</dbReference>
<comment type="caution">
    <text evidence="7">The sequence shown here is derived from an EMBL/GenBank/DDBJ whole genome shotgun (WGS) entry which is preliminary data.</text>
</comment>
<dbReference type="Gene3D" id="1.10.760.10">
    <property type="entry name" value="Cytochrome c-like domain"/>
    <property type="match status" value="1"/>
</dbReference>
<evidence type="ECO:0000256" key="3">
    <source>
        <dbReference type="ARBA" id="ARBA00023004"/>
    </source>
</evidence>
<dbReference type="AlphaFoldDB" id="A0A512HF79"/>
<evidence type="ECO:0000313" key="7">
    <source>
        <dbReference type="EMBL" id="GEO84124.1"/>
    </source>
</evidence>
<evidence type="ECO:0000256" key="2">
    <source>
        <dbReference type="ARBA" id="ARBA00022723"/>
    </source>
</evidence>
<dbReference type="OrthoDB" id="9811281at2"/>
<keyword evidence="2 4" id="KW-0479">Metal-binding</keyword>
<keyword evidence="1 4" id="KW-0349">Heme</keyword>
<protein>
    <submittedName>
        <fullName evidence="7">Cytochrome c-552</fullName>
    </submittedName>
</protein>
<keyword evidence="8" id="KW-1185">Reference proteome</keyword>
<evidence type="ECO:0000313" key="8">
    <source>
        <dbReference type="Proteomes" id="UP000321717"/>
    </source>
</evidence>
<gene>
    <name evidence="7" type="primary">cycA</name>
    <name evidence="7" type="ORF">RNA01_10560</name>
</gene>
<evidence type="ECO:0000256" key="4">
    <source>
        <dbReference type="PROSITE-ProRule" id="PRU00433"/>
    </source>
</evidence>
<dbReference type="GO" id="GO:0020037">
    <property type="term" value="F:heme binding"/>
    <property type="evidence" value="ECO:0007669"/>
    <property type="project" value="InterPro"/>
</dbReference>
<organism evidence="7 8">
    <name type="scientific">Ciceribacter naphthalenivorans</name>
    <dbReference type="NCBI Taxonomy" id="1118451"/>
    <lineage>
        <taxon>Bacteria</taxon>
        <taxon>Pseudomonadati</taxon>
        <taxon>Pseudomonadota</taxon>
        <taxon>Alphaproteobacteria</taxon>
        <taxon>Hyphomicrobiales</taxon>
        <taxon>Rhizobiaceae</taxon>
        <taxon>Ciceribacter</taxon>
    </lineage>
</organism>
<dbReference type="GO" id="GO:0009055">
    <property type="term" value="F:electron transfer activity"/>
    <property type="evidence" value="ECO:0007669"/>
    <property type="project" value="InterPro"/>
</dbReference>
<keyword evidence="3 4" id="KW-0408">Iron</keyword>
<dbReference type="SUPFAM" id="SSF46626">
    <property type="entry name" value="Cytochrome c"/>
    <property type="match status" value="1"/>
</dbReference>
<dbReference type="EMBL" id="BJZP01000004">
    <property type="protein sequence ID" value="GEO84124.1"/>
    <property type="molecule type" value="Genomic_DNA"/>
</dbReference>
<dbReference type="PROSITE" id="PS51007">
    <property type="entry name" value="CYTC"/>
    <property type="match status" value="1"/>
</dbReference>
<sequence>MNRLLKQWKALVAVCYLMASVAPAVADGRSAKFNYLLRCSGCHDQDGTGLPSAGIPALPGYIDAFAGDDEGRTYIAHVPGVVATGLTDVEIAAVLNYVIDRWGDPKTVEPFTEAEVKKRRAEPVSDVVAYRRRIVERLKTSGVKIADYPWP</sequence>
<dbReference type="InterPro" id="IPR009056">
    <property type="entry name" value="Cyt_c-like_dom"/>
</dbReference>
<reference evidence="7 8" key="1">
    <citation type="submission" date="2019-07" db="EMBL/GenBank/DDBJ databases">
        <title>Whole genome shotgun sequence of Rhizobium naphthalenivorans NBRC 107585.</title>
        <authorList>
            <person name="Hosoyama A."/>
            <person name="Uohara A."/>
            <person name="Ohji S."/>
            <person name="Ichikawa N."/>
        </authorList>
    </citation>
    <scope>NUCLEOTIDE SEQUENCE [LARGE SCALE GENOMIC DNA]</scope>
    <source>
        <strain evidence="7 8">NBRC 107585</strain>
    </source>
</reference>
<proteinExistence type="predicted"/>
<feature type="domain" description="Cytochrome c" evidence="6">
    <location>
        <begin position="23"/>
        <end position="135"/>
    </location>
</feature>
<keyword evidence="5" id="KW-0732">Signal</keyword>
<evidence type="ECO:0000256" key="1">
    <source>
        <dbReference type="ARBA" id="ARBA00022617"/>
    </source>
</evidence>
<dbReference type="GO" id="GO:0046872">
    <property type="term" value="F:metal ion binding"/>
    <property type="evidence" value="ECO:0007669"/>
    <property type="project" value="UniProtKB-KW"/>
</dbReference>
<feature type="chain" id="PRO_5022057532" evidence="5">
    <location>
        <begin position="27"/>
        <end position="151"/>
    </location>
</feature>
<evidence type="ECO:0000259" key="6">
    <source>
        <dbReference type="PROSITE" id="PS51007"/>
    </source>
</evidence>
<dbReference type="RefSeq" id="WP_147178928.1">
    <property type="nucleotide sequence ID" value="NZ_BJZP01000004.1"/>
</dbReference>
<accession>A0A512HF79</accession>
<dbReference type="Proteomes" id="UP000321717">
    <property type="component" value="Unassembled WGS sequence"/>
</dbReference>